<organism evidence="2 3">
    <name type="scientific">Apodospora peruviana</name>
    <dbReference type="NCBI Taxonomy" id="516989"/>
    <lineage>
        <taxon>Eukaryota</taxon>
        <taxon>Fungi</taxon>
        <taxon>Dikarya</taxon>
        <taxon>Ascomycota</taxon>
        <taxon>Pezizomycotina</taxon>
        <taxon>Sordariomycetes</taxon>
        <taxon>Sordariomycetidae</taxon>
        <taxon>Sordariales</taxon>
        <taxon>Lasiosphaeriaceae</taxon>
        <taxon>Apodospora</taxon>
    </lineage>
</organism>
<dbReference type="Proteomes" id="UP001283341">
    <property type="component" value="Unassembled WGS sequence"/>
</dbReference>
<proteinExistence type="predicted"/>
<sequence length="146" mass="16580">MGCREMRRPRACWCIASQFQPSAGTGDSVTAEIHDIEKGLDRMENKALAEQRVVLSEEKSANHRCRQYRARQATSYLMSERTSSVEALLCRAASCLSARATAPSRARDLRSTGRREQHGFQESLRRPRSKTSVRQLRSNVLRDENP</sequence>
<dbReference type="EMBL" id="JAUEDM010000005">
    <property type="protein sequence ID" value="KAK3316559.1"/>
    <property type="molecule type" value="Genomic_DNA"/>
</dbReference>
<evidence type="ECO:0000313" key="2">
    <source>
        <dbReference type="EMBL" id="KAK3316559.1"/>
    </source>
</evidence>
<gene>
    <name evidence="2" type="ORF">B0H66DRAFT_561589</name>
</gene>
<name>A0AAE0I1H9_9PEZI</name>
<evidence type="ECO:0000256" key="1">
    <source>
        <dbReference type="SAM" id="MobiDB-lite"/>
    </source>
</evidence>
<dbReference type="AlphaFoldDB" id="A0AAE0I1H9"/>
<evidence type="ECO:0000313" key="3">
    <source>
        <dbReference type="Proteomes" id="UP001283341"/>
    </source>
</evidence>
<feature type="region of interest" description="Disordered" evidence="1">
    <location>
        <begin position="97"/>
        <end position="146"/>
    </location>
</feature>
<reference evidence="2" key="2">
    <citation type="submission" date="2023-06" db="EMBL/GenBank/DDBJ databases">
        <authorList>
            <consortium name="Lawrence Berkeley National Laboratory"/>
            <person name="Haridas S."/>
            <person name="Hensen N."/>
            <person name="Bonometti L."/>
            <person name="Westerberg I."/>
            <person name="Brannstrom I.O."/>
            <person name="Guillou S."/>
            <person name="Cros-Aarteil S."/>
            <person name="Calhoun S."/>
            <person name="Kuo A."/>
            <person name="Mondo S."/>
            <person name="Pangilinan J."/>
            <person name="Riley R."/>
            <person name="Labutti K."/>
            <person name="Andreopoulos B."/>
            <person name="Lipzen A."/>
            <person name="Chen C."/>
            <person name="Yanf M."/>
            <person name="Daum C."/>
            <person name="Ng V."/>
            <person name="Clum A."/>
            <person name="Steindorff A."/>
            <person name="Ohm R."/>
            <person name="Martin F."/>
            <person name="Silar P."/>
            <person name="Natvig D."/>
            <person name="Lalanne C."/>
            <person name="Gautier V."/>
            <person name="Ament-Velasquez S.L."/>
            <person name="Kruys A."/>
            <person name="Hutchinson M.I."/>
            <person name="Powell A.J."/>
            <person name="Barry K."/>
            <person name="Miller A.N."/>
            <person name="Grigoriev I.V."/>
            <person name="Debuchy R."/>
            <person name="Gladieux P."/>
            <person name="Thoren M.H."/>
            <person name="Johannesson H."/>
        </authorList>
    </citation>
    <scope>NUCLEOTIDE SEQUENCE</scope>
    <source>
        <strain evidence="2">CBS 118394</strain>
    </source>
</reference>
<comment type="caution">
    <text evidence="2">The sequence shown here is derived from an EMBL/GenBank/DDBJ whole genome shotgun (WGS) entry which is preliminary data.</text>
</comment>
<protein>
    <submittedName>
        <fullName evidence="2">Uncharacterized protein</fullName>
    </submittedName>
</protein>
<accession>A0AAE0I1H9</accession>
<keyword evidence="3" id="KW-1185">Reference proteome</keyword>
<feature type="compositionally biased region" description="Basic and acidic residues" evidence="1">
    <location>
        <begin position="105"/>
        <end position="125"/>
    </location>
</feature>
<reference evidence="2" key="1">
    <citation type="journal article" date="2023" name="Mol. Phylogenet. Evol.">
        <title>Genome-scale phylogeny and comparative genomics of the fungal order Sordariales.</title>
        <authorList>
            <person name="Hensen N."/>
            <person name="Bonometti L."/>
            <person name="Westerberg I."/>
            <person name="Brannstrom I.O."/>
            <person name="Guillou S."/>
            <person name="Cros-Aarteil S."/>
            <person name="Calhoun S."/>
            <person name="Haridas S."/>
            <person name="Kuo A."/>
            <person name="Mondo S."/>
            <person name="Pangilinan J."/>
            <person name="Riley R."/>
            <person name="LaButti K."/>
            <person name="Andreopoulos B."/>
            <person name="Lipzen A."/>
            <person name="Chen C."/>
            <person name="Yan M."/>
            <person name="Daum C."/>
            <person name="Ng V."/>
            <person name="Clum A."/>
            <person name="Steindorff A."/>
            <person name="Ohm R.A."/>
            <person name="Martin F."/>
            <person name="Silar P."/>
            <person name="Natvig D.O."/>
            <person name="Lalanne C."/>
            <person name="Gautier V."/>
            <person name="Ament-Velasquez S.L."/>
            <person name="Kruys A."/>
            <person name="Hutchinson M.I."/>
            <person name="Powell A.J."/>
            <person name="Barry K."/>
            <person name="Miller A.N."/>
            <person name="Grigoriev I.V."/>
            <person name="Debuchy R."/>
            <person name="Gladieux P."/>
            <person name="Hiltunen Thoren M."/>
            <person name="Johannesson H."/>
        </authorList>
    </citation>
    <scope>NUCLEOTIDE SEQUENCE</scope>
    <source>
        <strain evidence="2">CBS 118394</strain>
    </source>
</reference>